<protein>
    <submittedName>
        <fullName evidence="3">Uncharacterized protein</fullName>
    </submittedName>
</protein>
<dbReference type="RefSeq" id="WP_135488155.1">
    <property type="nucleotide sequence ID" value="NZ_JAADZA010000007.1"/>
</dbReference>
<comment type="caution">
    <text evidence="3">The sequence shown here is derived from an EMBL/GenBank/DDBJ whole genome shotgun (WGS) entry which is preliminary data.</text>
</comment>
<organism evidence="3 4">
    <name type="scientific">Rhizobium tropici</name>
    <dbReference type="NCBI Taxonomy" id="398"/>
    <lineage>
        <taxon>Bacteria</taxon>
        <taxon>Pseudomonadati</taxon>
        <taxon>Pseudomonadota</taxon>
        <taxon>Alphaproteobacteria</taxon>
        <taxon>Hyphomicrobiales</taxon>
        <taxon>Rhizobiaceae</taxon>
        <taxon>Rhizobium/Agrobacterium group</taxon>
        <taxon>Rhizobium</taxon>
    </lineage>
</organism>
<gene>
    <name evidence="2" type="ORF">GGD45_000680</name>
    <name evidence="3" type="ORF">GXW80_09420</name>
</gene>
<accession>A0A6P1C1Y7</accession>
<evidence type="ECO:0000313" key="4">
    <source>
        <dbReference type="Proteomes" id="UP000471190"/>
    </source>
</evidence>
<feature type="compositionally biased region" description="Polar residues" evidence="1">
    <location>
        <begin position="12"/>
        <end position="22"/>
    </location>
</feature>
<reference evidence="3 4" key="1">
    <citation type="submission" date="2020-02" db="EMBL/GenBank/DDBJ databases">
        <title>Draft genome sequence of Rhizobium tropici.</title>
        <authorList>
            <person name="Khayi S."/>
            <person name="Jemo M."/>
        </authorList>
    </citation>
    <scope>NUCLEOTIDE SEQUENCE [LARGE SCALE GENOMIC DNA]</scope>
    <source>
        <strain evidence="3 4">A12</strain>
    </source>
</reference>
<evidence type="ECO:0000313" key="5">
    <source>
        <dbReference type="Proteomes" id="UP000526625"/>
    </source>
</evidence>
<proteinExistence type="predicted"/>
<evidence type="ECO:0000313" key="3">
    <source>
        <dbReference type="EMBL" id="NEV11219.1"/>
    </source>
</evidence>
<feature type="region of interest" description="Disordered" evidence="1">
    <location>
        <begin position="1"/>
        <end position="23"/>
    </location>
</feature>
<evidence type="ECO:0000256" key="1">
    <source>
        <dbReference type="SAM" id="MobiDB-lite"/>
    </source>
</evidence>
<name>A0A6P1C1Y7_RHITR</name>
<dbReference type="EMBL" id="JAADZA010000007">
    <property type="protein sequence ID" value="NEV11219.1"/>
    <property type="molecule type" value="Genomic_DNA"/>
</dbReference>
<dbReference type="Proteomes" id="UP000526625">
    <property type="component" value="Unassembled WGS sequence"/>
</dbReference>
<sequence>MKETSRAGERWQSGNGDTSFQTEGLEMNDDFRLKLIKIRGEKIAHRNELLAMKMQGIDAKQIGEVIDLDDMIAREQLAIDTLDDTIARLS</sequence>
<dbReference type="Proteomes" id="UP000471190">
    <property type="component" value="Unassembled WGS sequence"/>
</dbReference>
<evidence type="ECO:0000313" key="2">
    <source>
        <dbReference type="EMBL" id="MBB6490290.1"/>
    </source>
</evidence>
<reference evidence="2 5" key="2">
    <citation type="submission" date="2020-08" db="EMBL/GenBank/DDBJ databases">
        <title>Genomic Encyclopedia of Type Strains, Phase IV (KMG-V): Genome sequencing to study the core and pangenomes of soil and plant-associated prokaryotes.</title>
        <authorList>
            <person name="Whitman W."/>
        </authorList>
    </citation>
    <scope>NUCLEOTIDE SEQUENCE [LARGE SCALE GENOMIC DNA]</scope>
    <source>
        <strain evidence="2 5">SEMIA 4059</strain>
    </source>
</reference>
<dbReference type="EMBL" id="JACHBF010000002">
    <property type="protein sequence ID" value="MBB6490290.1"/>
    <property type="molecule type" value="Genomic_DNA"/>
</dbReference>
<dbReference type="AlphaFoldDB" id="A0A6P1C1Y7"/>
<keyword evidence="5" id="KW-1185">Reference proteome</keyword>